<dbReference type="CDD" id="cd09917">
    <property type="entry name" value="F-box_SF"/>
    <property type="match status" value="1"/>
</dbReference>
<evidence type="ECO:0000313" key="2">
    <source>
        <dbReference type="EMBL" id="EQB50127.1"/>
    </source>
</evidence>
<evidence type="ECO:0000313" key="3">
    <source>
        <dbReference type="Proteomes" id="UP000015530"/>
    </source>
</evidence>
<dbReference type="OMA" id="HMTHARI"/>
<organism evidence="2 3">
    <name type="scientific">Colletotrichum gloeosporioides (strain Cg-14)</name>
    <name type="common">Anthracnose fungus</name>
    <name type="synonym">Glomerella cingulata</name>
    <dbReference type="NCBI Taxonomy" id="1237896"/>
    <lineage>
        <taxon>Eukaryota</taxon>
        <taxon>Fungi</taxon>
        <taxon>Dikarya</taxon>
        <taxon>Ascomycota</taxon>
        <taxon>Pezizomycotina</taxon>
        <taxon>Sordariomycetes</taxon>
        <taxon>Hypocreomycetidae</taxon>
        <taxon>Glomerellales</taxon>
        <taxon>Glomerellaceae</taxon>
        <taxon>Colletotrichum</taxon>
        <taxon>Colletotrichum gloeosporioides species complex</taxon>
    </lineage>
</organism>
<evidence type="ECO:0000259" key="1">
    <source>
        <dbReference type="PROSITE" id="PS50181"/>
    </source>
</evidence>
<proteinExistence type="predicted"/>
<reference evidence="3" key="1">
    <citation type="journal article" date="2013" name="Mol. Plant Microbe Interact.">
        <title>Global aspects of pacC regulation of pathogenicity genes in Colletotrichum gloeosporioides as revealed by transcriptome analysis.</title>
        <authorList>
            <person name="Alkan N."/>
            <person name="Meng X."/>
            <person name="Friedlander G."/>
            <person name="Reuveni E."/>
            <person name="Sukno S."/>
            <person name="Sherman A."/>
            <person name="Thon M."/>
            <person name="Fluhr R."/>
            <person name="Prusky D."/>
        </authorList>
    </citation>
    <scope>NUCLEOTIDE SEQUENCE [LARGE SCALE GENOMIC DNA]</scope>
    <source>
        <strain evidence="3">Cg-14</strain>
    </source>
</reference>
<dbReference type="EMBL" id="AMYD01002132">
    <property type="protein sequence ID" value="EQB50127.1"/>
    <property type="molecule type" value="Genomic_DNA"/>
</dbReference>
<gene>
    <name evidence="2" type="ORF">CGLO_10458</name>
</gene>
<dbReference type="InterPro" id="IPR001810">
    <property type="entry name" value="F-box_dom"/>
</dbReference>
<dbReference type="STRING" id="1237896.T0K3L3"/>
<dbReference type="OrthoDB" id="3766406at2759"/>
<dbReference type="Proteomes" id="UP000015530">
    <property type="component" value="Unassembled WGS sequence"/>
</dbReference>
<accession>T0K3L3</accession>
<feature type="domain" description="F-box" evidence="1">
    <location>
        <begin position="25"/>
        <end position="73"/>
    </location>
</feature>
<dbReference type="AlphaFoldDB" id="T0K3L3"/>
<dbReference type="HOGENOM" id="CLU_058270_0_0_1"/>
<name>T0K3L3_COLGC</name>
<comment type="caution">
    <text evidence="2">The sequence shown here is derived from an EMBL/GenBank/DDBJ whole genome shotgun (WGS) entry which is preliminary data.</text>
</comment>
<dbReference type="InterPro" id="IPR036047">
    <property type="entry name" value="F-box-like_dom_sf"/>
</dbReference>
<protein>
    <recommendedName>
        <fullName evidence="1">F-box domain-containing protein</fullName>
    </recommendedName>
</protein>
<dbReference type="Pfam" id="PF12937">
    <property type="entry name" value="F-box-like"/>
    <property type="match status" value="1"/>
</dbReference>
<sequence>MDAPIKHSDGIGKGRDSVKSTGLEDSPFANLPLEILLQIFGNVRPHGRFVLSQTCRDLRYLTRTDWKPTYAKFPREMQVGFSADLTYNQPNRWLCTICMKRHGVRDFRNIEQNFYRELPCLRNQRKGHMTHARIQLATKAVRLQHLLTSELRPEVLLKPWYLPQIRLSSYMYEPLLKAVPKVVDGRSLLFVEFNFVWDKRQEAPAPTDLLECHYPFCAHLGTDARHAGHRGNRSLFGSNADNKYFEQLVENDTLLRHVEIVNGRLSHRVEIRSPASPGADLVGTIGKAFEKPGQECNDQCDICLTDYSIRAEAGRLICRAWIDYGTGDSPTDDEWQVQFGSKLIIPHKAGSVRQRYEKQTSAFKRRAVEGSIFG</sequence>
<dbReference type="PROSITE" id="PS50181">
    <property type="entry name" value="FBOX"/>
    <property type="match status" value="1"/>
</dbReference>
<dbReference type="SUPFAM" id="SSF81383">
    <property type="entry name" value="F-box domain"/>
    <property type="match status" value="1"/>
</dbReference>